<protein>
    <recommendedName>
        <fullName evidence="1">HTH cro/C1-type domain-containing protein</fullName>
    </recommendedName>
</protein>
<evidence type="ECO:0000259" key="1">
    <source>
        <dbReference type="PROSITE" id="PS50943"/>
    </source>
</evidence>
<proteinExistence type="predicted"/>
<evidence type="ECO:0000313" key="2">
    <source>
        <dbReference type="EMBL" id="AIG73313.1"/>
    </source>
</evidence>
<dbReference type="Proteomes" id="UP000028492">
    <property type="component" value="Chromosome"/>
</dbReference>
<keyword evidence="3" id="KW-1185">Reference proteome</keyword>
<dbReference type="RefSeq" id="WP_051972309.1">
    <property type="nucleotide sequence ID" value="NZ_CP008953.1"/>
</dbReference>
<name>A0A075UKB4_9PSEU</name>
<accession>A0A075UKB4</accession>
<dbReference type="Pfam" id="PF01381">
    <property type="entry name" value="HTH_3"/>
    <property type="match status" value="1"/>
</dbReference>
<reference evidence="2 3" key="1">
    <citation type="journal article" date="2014" name="J. Biotechnol.">
        <title>Complete genome sequence of the actinobacterium Amycolatopsis japonica MG417-CF17(T) (=DSM 44213T) producing (S,S)-N,N'-ethylenediaminedisuccinic acid.</title>
        <authorList>
            <person name="Stegmann E."/>
            <person name="Albersmeier A."/>
            <person name="Spohn M."/>
            <person name="Gert H."/>
            <person name="Weber T."/>
            <person name="Wohlleben W."/>
            <person name="Kalinowski J."/>
            <person name="Ruckert C."/>
        </authorList>
    </citation>
    <scope>NUCLEOTIDE SEQUENCE [LARGE SCALE GENOMIC DNA]</scope>
    <source>
        <strain evidence="3">MG417-CF17 (DSM 44213)</strain>
    </source>
</reference>
<dbReference type="KEGG" id="aja:AJAP_01915"/>
<gene>
    <name evidence="2" type="ORF">AJAP_01915</name>
</gene>
<dbReference type="GO" id="GO:0003677">
    <property type="term" value="F:DNA binding"/>
    <property type="evidence" value="ECO:0007669"/>
    <property type="project" value="InterPro"/>
</dbReference>
<dbReference type="InterPro" id="IPR001387">
    <property type="entry name" value="Cro/C1-type_HTH"/>
</dbReference>
<dbReference type="EMBL" id="CP008953">
    <property type="protein sequence ID" value="AIG73313.1"/>
    <property type="molecule type" value="Genomic_DNA"/>
</dbReference>
<feature type="domain" description="HTH cro/C1-type" evidence="1">
    <location>
        <begin position="45"/>
        <end position="79"/>
    </location>
</feature>
<dbReference type="AlphaFoldDB" id="A0A075UKB4"/>
<dbReference type="CDD" id="cd00093">
    <property type="entry name" value="HTH_XRE"/>
    <property type="match status" value="1"/>
</dbReference>
<dbReference type="STRING" id="208439.AJAP_01915"/>
<dbReference type="InterPro" id="IPR010982">
    <property type="entry name" value="Lambda_DNA-bd_dom_sf"/>
</dbReference>
<dbReference type="HOGENOM" id="CLU_121936_0_0_11"/>
<organism evidence="2 3">
    <name type="scientific">Amycolatopsis japonica</name>
    <dbReference type="NCBI Taxonomy" id="208439"/>
    <lineage>
        <taxon>Bacteria</taxon>
        <taxon>Bacillati</taxon>
        <taxon>Actinomycetota</taxon>
        <taxon>Actinomycetes</taxon>
        <taxon>Pseudonocardiales</taxon>
        <taxon>Pseudonocardiaceae</taxon>
        <taxon>Amycolatopsis</taxon>
        <taxon>Amycolatopsis japonica group</taxon>
    </lineage>
</organism>
<dbReference type="eggNOG" id="COG1396">
    <property type="taxonomic scope" value="Bacteria"/>
</dbReference>
<evidence type="ECO:0000313" key="3">
    <source>
        <dbReference type="Proteomes" id="UP000028492"/>
    </source>
</evidence>
<dbReference type="PROSITE" id="PS50943">
    <property type="entry name" value="HTH_CROC1"/>
    <property type="match status" value="1"/>
</dbReference>
<sequence>MNTPTSDQFDQFAHALGELLRSARRECGWTRKQMRAAMCAGDDELSLQTLASYELGTRRISVERLIEVCAVLKKQPDELLRRATTLAFSGHYGTRIKVDLLRLAHTTDPRLRPLRRWAQVRTQQSPAERILVEELDATALSAMAGIAGITEYDLVQALQELRTAHDTGIQLADAISPAL</sequence>
<dbReference type="SUPFAM" id="SSF47413">
    <property type="entry name" value="lambda repressor-like DNA-binding domains"/>
    <property type="match status" value="1"/>
</dbReference>
<dbReference type="SMART" id="SM00530">
    <property type="entry name" value="HTH_XRE"/>
    <property type="match status" value="1"/>
</dbReference>
<dbReference type="Gene3D" id="1.10.260.40">
    <property type="entry name" value="lambda repressor-like DNA-binding domains"/>
    <property type="match status" value="1"/>
</dbReference>